<sequence length="199" mass="22133">MRMPQRIRPQPKQPIWKVNDEAGPLDAAFDKFIGNAAGRDVRGRETLDEEVKWQSLTHRSFDHARRPYNDKLAFLGKRILDLQTSLALLRSPPSARHTDDLDLHVFAHPALSTLDNLTPHTKAFTLSPKRLAQLATSYGLKSVVRWKPRQTANMESSGEDVVLATAVYAVVGALALQKGGEVAGRVARERVLKPLGLKD</sequence>
<reference evidence="3" key="1">
    <citation type="submission" date="2017-03" db="EMBL/GenBank/DDBJ databases">
        <title>Genomes of endolithic fungi from Antarctica.</title>
        <authorList>
            <person name="Coleine C."/>
            <person name="Masonjones S."/>
            <person name="Stajich J.E."/>
        </authorList>
    </citation>
    <scope>NUCLEOTIDE SEQUENCE [LARGE SCALE GENOMIC DNA]</scope>
    <source>
        <strain evidence="3">CCFEE 5527</strain>
    </source>
</reference>
<dbReference type="AlphaFoldDB" id="A0A1V8TRY3"/>
<dbReference type="InterPro" id="IPR036389">
    <property type="entry name" value="RNase_III_sf"/>
</dbReference>
<dbReference type="Proteomes" id="UP000192596">
    <property type="component" value="Unassembled WGS sequence"/>
</dbReference>
<organism evidence="2 3">
    <name type="scientific">Cryoendolithus antarcticus</name>
    <dbReference type="NCBI Taxonomy" id="1507870"/>
    <lineage>
        <taxon>Eukaryota</taxon>
        <taxon>Fungi</taxon>
        <taxon>Dikarya</taxon>
        <taxon>Ascomycota</taxon>
        <taxon>Pezizomycotina</taxon>
        <taxon>Dothideomycetes</taxon>
        <taxon>Dothideomycetidae</taxon>
        <taxon>Cladosporiales</taxon>
        <taxon>Cladosporiaceae</taxon>
        <taxon>Cryoendolithus</taxon>
    </lineage>
</organism>
<dbReference type="FunCoup" id="A0A1V8TRY3">
    <property type="interactions" value="261"/>
</dbReference>
<dbReference type="InParanoid" id="A0A1V8TRY3"/>
<dbReference type="CDD" id="cd00593">
    <property type="entry name" value="RIBOc"/>
    <property type="match status" value="1"/>
</dbReference>
<dbReference type="SUPFAM" id="SSF69065">
    <property type="entry name" value="RNase III domain-like"/>
    <property type="match status" value="1"/>
</dbReference>
<evidence type="ECO:0000313" key="3">
    <source>
        <dbReference type="Proteomes" id="UP000192596"/>
    </source>
</evidence>
<dbReference type="Pfam" id="PF14622">
    <property type="entry name" value="Ribonucleas_3_3"/>
    <property type="match status" value="1"/>
</dbReference>
<dbReference type="GO" id="GO:0003735">
    <property type="term" value="F:structural constituent of ribosome"/>
    <property type="evidence" value="ECO:0007669"/>
    <property type="project" value="InterPro"/>
</dbReference>
<dbReference type="GO" id="GO:0006396">
    <property type="term" value="P:RNA processing"/>
    <property type="evidence" value="ECO:0007669"/>
    <property type="project" value="InterPro"/>
</dbReference>
<dbReference type="PANTHER" id="PTHR28160:SF1">
    <property type="entry name" value="LARGE RIBOSOMAL SUBUNIT PROTEIN ML57"/>
    <property type="match status" value="1"/>
</dbReference>
<dbReference type="InterPro" id="IPR000999">
    <property type="entry name" value="RNase_III_dom"/>
</dbReference>
<dbReference type="Gene3D" id="1.10.1520.10">
    <property type="entry name" value="Ribonuclease III domain"/>
    <property type="match status" value="1"/>
</dbReference>
<dbReference type="GO" id="GO:0005762">
    <property type="term" value="C:mitochondrial large ribosomal subunit"/>
    <property type="evidence" value="ECO:0007669"/>
    <property type="project" value="InterPro"/>
</dbReference>
<dbReference type="GO" id="GO:0004525">
    <property type="term" value="F:ribonuclease III activity"/>
    <property type="evidence" value="ECO:0007669"/>
    <property type="project" value="InterPro"/>
</dbReference>
<keyword evidence="3" id="KW-1185">Reference proteome</keyword>
<gene>
    <name evidence="2" type="ORF">B0A48_00944</name>
</gene>
<dbReference type="GO" id="GO:0032543">
    <property type="term" value="P:mitochondrial translation"/>
    <property type="evidence" value="ECO:0007669"/>
    <property type="project" value="InterPro"/>
</dbReference>
<evidence type="ECO:0000313" key="2">
    <source>
        <dbReference type="EMBL" id="OQO14068.1"/>
    </source>
</evidence>
<dbReference type="EMBL" id="NAJO01000002">
    <property type="protein sequence ID" value="OQO14068.1"/>
    <property type="molecule type" value="Genomic_DNA"/>
</dbReference>
<proteinExistence type="predicted"/>
<accession>A0A1V8TRY3</accession>
<name>A0A1V8TRY3_9PEZI</name>
<feature type="domain" description="RNase III" evidence="1">
    <location>
        <begin position="48"/>
        <end position="194"/>
    </location>
</feature>
<dbReference type="PANTHER" id="PTHR28160">
    <property type="entry name" value="54S RIBOSOMAL PROTEIN L15, MITOCHONDRIAL"/>
    <property type="match status" value="1"/>
</dbReference>
<dbReference type="FunFam" id="1.10.1520.10:FF:000018">
    <property type="entry name" value="RNase III domain protein"/>
    <property type="match status" value="1"/>
</dbReference>
<dbReference type="OrthoDB" id="2281895at2759"/>
<dbReference type="InterPro" id="IPR040030">
    <property type="entry name" value="Ribosomal_mL57"/>
</dbReference>
<dbReference type="STRING" id="1507870.A0A1V8TRY3"/>
<protein>
    <recommendedName>
        <fullName evidence="1">RNase III domain-containing protein</fullName>
    </recommendedName>
</protein>
<comment type="caution">
    <text evidence="2">The sequence shown here is derived from an EMBL/GenBank/DDBJ whole genome shotgun (WGS) entry which is preliminary data.</text>
</comment>
<evidence type="ECO:0000259" key="1">
    <source>
        <dbReference type="Pfam" id="PF14622"/>
    </source>
</evidence>